<proteinExistence type="inferred from homology"/>
<dbReference type="PANTHER" id="PTHR31438">
    <property type="entry name" value="LYSINE N-ACYLTRANSFERASE C17G9.06C-RELATED"/>
    <property type="match status" value="1"/>
</dbReference>
<comment type="caution">
    <text evidence="3">The sequence shown here is derived from an EMBL/GenBank/DDBJ whole genome shotgun (WGS) entry which is preliminary data.</text>
</comment>
<dbReference type="Pfam" id="PF13523">
    <property type="entry name" value="Acetyltransf_8"/>
    <property type="match status" value="1"/>
</dbReference>
<dbReference type="InterPro" id="IPR019432">
    <property type="entry name" value="Acyltransferase_MbtK/IucB-like"/>
</dbReference>
<dbReference type="Gene3D" id="3.40.630.30">
    <property type="match status" value="1"/>
</dbReference>
<dbReference type="AlphaFoldDB" id="A0A1C7ML58"/>
<evidence type="ECO:0000259" key="2">
    <source>
        <dbReference type="SMART" id="SM01006"/>
    </source>
</evidence>
<feature type="domain" description="Acyltransferase MbtK/IucB-like conserved" evidence="2">
    <location>
        <begin position="210"/>
        <end position="259"/>
    </location>
</feature>
<dbReference type="InterPro" id="IPR016181">
    <property type="entry name" value="Acyl_CoA_acyltransferase"/>
</dbReference>
<dbReference type="OrthoDB" id="4250781at2759"/>
<evidence type="ECO:0000313" key="3">
    <source>
        <dbReference type="EMBL" id="OBZ77601.1"/>
    </source>
</evidence>
<dbReference type="PANTHER" id="PTHR31438:SF1">
    <property type="entry name" value="LYSINE N-ACYLTRANSFERASE C17G9.06C-RELATED"/>
    <property type="match status" value="1"/>
</dbReference>
<gene>
    <name evidence="3" type="ORF">A0H81_02400</name>
</gene>
<dbReference type="SUPFAM" id="SSF55729">
    <property type="entry name" value="Acyl-CoA N-acyltransferases (Nat)"/>
    <property type="match status" value="1"/>
</dbReference>
<keyword evidence="3" id="KW-0808">Transferase</keyword>
<evidence type="ECO:0000256" key="1">
    <source>
        <dbReference type="ARBA" id="ARBA00009893"/>
    </source>
</evidence>
<name>A0A1C7ML58_GRIFR</name>
<organism evidence="3 4">
    <name type="scientific">Grifola frondosa</name>
    <name type="common">Maitake</name>
    <name type="synonym">Polyporus frondosus</name>
    <dbReference type="NCBI Taxonomy" id="5627"/>
    <lineage>
        <taxon>Eukaryota</taxon>
        <taxon>Fungi</taxon>
        <taxon>Dikarya</taxon>
        <taxon>Basidiomycota</taxon>
        <taxon>Agaricomycotina</taxon>
        <taxon>Agaricomycetes</taxon>
        <taxon>Polyporales</taxon>
        <taxon>Grifolaceae</taxon>
        <taxon>Grifola</taxon>
    </lineage>
</organism>
<keyword evidence="3" id="KW-0012">Acyltransferase</keyword>
<dbReference type="EMBL" id="LUGG01000002">
    <property type="protein sequence ID" value="OBZ77601.1"/>
    <property type="molecule type" value="Genomic_DNA"/>
</dbReference>
<evidence type="ECO:0000313" key="4">
    <source>
        <dbReference type="Proteomes" id="UP000092993"/>
    </source>
</evidence>
<dbReference type="STRING" id="5627.A0A1C7ML58"/>
<sequence>MDNANRRLQAIQRSLAPGSEWRRVLVLPDNLGVDVTVPKDAQEATQVAIDNKVVGLYRTLPRSVALVISALGTPHENTADHVPKFPVLEISSPSVIYALHTVYHVQETIPIILSPSIQNGSELTEYLITLAWPADNNPSNVRAKVTQKELFLMRETFWQGAGTSGYHTRGWLRVSTALKGRAPFPYVQSFTRTDLVIASHPLRPPKPPGRGDDETVGRHLAAFHKWHNSDHVNRGWGERGPIEKHREYIKNAMADPAVQPLMMSWDGELMGYCEIVWIKENHVAPYVPEGARDYDRGLHVLVGEEKLRGTLRSTTCQRPKTKRYQYFSGSPHECPNDI</sequence>
<dbReference type="SMART" id="SM01006">
    <property type="entry name" value="AlcB"/>
    <property type="match status" value="1"/>
</dbReference>
<reference evidence="3 4" key="1">
    <citation type="submission" date="2016-03" db="EMBL/GenBank/DDBJ databases">
        <title>Whole genome sequencing of Grifola frondosa 9006-11.</title>
        <authorList>
            <person name="Min B."/>
            <person name="Park H."/>
            <person name="Kim J.-G."/>
            <person name="Cho H."/>
            <person name="Oh Y.-L."/>
            <person name="Kong W.-S."/>
            <person name="Choi I.-G."/>
        </authorList>
    </citation>
    <scope>NUCLEOTIDE SEQUENCE [LARGE SCALE GENOMIC DNA]</scope>
    <source>
        <strain evidence="3 4">9006-11</strain>
    </source>
</reference>
<protein>
    <submittedName>
        <fullName evidence="3">Putative lysine N-acyltransferase C17G9.06c</fullName>
    </submittedName>
</protein>
<dbReference type="Proteomes" id="UP000092993">
    <property type="component" value="Unassembled WGS sequence"/>
</dbReference>
<comment type="similarity">
    <text evidence="1">Belongs to the lysine N-acyltransferase MbtK family.</text>
</comment>
<accession>A0A1C7ML58</accession>
<dbReference type="GO" id="GO:0019290">
    <property type="term" value="P:siderophore biosynthetic process"/>
    <property type="evidence" value="ECO:0007669"/>
    <property type="project" value="InterPro"/>
</dbReference>
<dbReference type="GO" id="GO:0016410">
    <property type="term" value="F:N-acyltransferase activity"/>
    <property type="evidence" value="ECO:0007669"/>
    <property type="project" value="TreeGrafter"/>
</dbReference>
<keyword evidence="4" id="KW-1185">Reference proteome</keyword>